<comment type="similarity">
    <text evidence="1">Belongs to the palA/RIM20 family.</text>
</comment>
<name>A0A9P7XRU2_9FUNG</name>
<dbReference type="AlphaFoldDB" id="A0A9P7XRU2"/>
<proteinExistence type="inferred from homology"/>
<dbReference type="Pfam" id="PF13949">
    <property type="entry name" value="ALIX_LYPXL_bnd"/>
    <property type="match status" value="1"/>
</dbReference>
<evidence type="ECO:0000313" key="5">
    <source>
        <dbReference type="Proteomes" id="UP000707451"/>
    </source>
</evidence>
<reference evidence="4" key="1">
    <citation type="submission" date="2021-06" db="EMBL/GenBank/DDBJ databases">
        <title>Genome Sequence of Mortierella hyaline Strain SCG-10, a Cold-Adapted, Nitrate-Reducing Fungus Isolated from Soil in Minnesota, USA.</title>
        <authorList>
            <person name="Aldossari N."/>
        </authorList>
    </citation>
    <scope>NUCLEOTIDE SEQUENCE</scope>
    <source>
        <strain evidence="4">SCG-10</strain>
    </source>
</reference>
<dbReference type="Gene3D" id="1.20.120.560">
    <property type="entry name" value="alix/aip1 in complex with the ypdl late domain"/>
    <property type="match status" value="1"/>
</dbReference>
<dbReference type="GO" id="GO:0005768">
    <property type="term" value="C:endosome"/>
    <property type="evidence" value="ECO:0007669"/>
    <property type="project" value="TreeGrafter"/>
</dbReference>
<evidence type="ECO:0000313" key="4">
    <source>
        <dbReference type="EMBL" id="KAG9065482.1"/>
    </source>
</evidence>
<feature type="domain" description="BRO1" evidence="3">
    <location>
        <begin position="3"/>
        <end position="381"/>
    </location>
</feature>
<feature type="region of interest" description="Disordered" evidence="2">
    <location>
        <begin position="758"/>
        <end position="880"/>
    </location>
</feature>
<dbReference type="EMBL" id="JAHRHY010000011">
    <property type="protein sequence ID" value="KAG9065482.1"/>
    <property type="molecule type" value="Genomic_DNA"/>
</dbReference>
<evidence type="ECO:0000256" key="2">
    <source>
        <dbReference type="SAM" id="MobiDB-lite"/>
    </source>
</evidence>
<keyword evidence="5" id="KW-1185">Reference proteome</keyword>
<dbReference type="Gene3D" id="1.25.40.280">
    <property type="entry name" value="alix/aip1 like domains"/>
    <property type="match status" value="1"/>
</dbReference>
<sequence length="880" mass="98479">MSNLLAIDFKRTETLSMTKALSDYISTSYAEHPDTYQDDFRVLDELRADIVNLEPHQNALNRLLKYHAQLVFISSKFPIDTGIEFPWALVNSTDKKMNSFRNMYYERACVCFNIGAMYSQLGNNENRNSAEGLKRAYSYFQLRIAPTVDISTAALTVYVQLMLAQAQECFWQKGALDQIKDGLISKLAGKVADYYEAALEGATHSSMSSLFTSSWTSHIQAKALHFNAVSQYRKSCECISQNKYGEEIARLQIAERLVNQGLSQRDLRDTVTNDLKSLQKAIHKNLSRAEKDNDIIYLEPIPAEATLVTIGRADMSKPTLIPEISNPVPLMNEHNMLLGVPLFSRLVPFAVHQAASVYTERKERIVKEDIGGKFDELTGVCYSQMQALNLPGALQAMEQPVGLPPSLLSHIDEIHAEGGVRGLHDMMETVRTLSRQNSAILDEIFEALQQEADEDEAMRQRFQGRWNRPTSASLTVAFVEQGRKHRETLETARKSDLIVKNKLEALMTTWGRSLELLSSGRAEVERAVPNTTSAPGSSDPEIVDDLKMLLEEVDQMIKARRIKLEEIKRIADEDDIGPALVSITNKLTANSSAVKIEPAHFEALFQEQLKKYDGYKRLVKEETATQEDLMEAIQAFVASRRSNAMVHQREKALQNLDAAFQKYKGILANFKEGTQFHRDFEKILVRLRDNCRDYFFARKMEAKDYLSEVTVGMSAMDLNRTQPQIPVQTSPYEVASAPPPVSGGGAWNPSVGVRFGGSPVAAPTTTPPHSGTVPISAFDHSRPSPYSTPNNSRGYMDDSAGGGPQNFAQQLQQQFQQKQPAQAQGHVQHQQQQQHHQQQQHQPQSTSPPPAYPPAPTSGQQNNRGWDPTKGLHFGGKPKN</sequence>
<feature type="compositionally biased region" description="Low complexity" evidence="2">
    <location>
        <begin position="805"/>
        <end position="845"/>
    </location>
</feature>
<dbReference type="PANTHER" id="PTHR23030">
    <property type="entry name" value="PCD6 INTERACTING PROTEIN-RELATED"/>
    <property type="match status" value="1"/>
</dbReference>
<protein>
    <submittedName>
        <fullName evidence="4">PH-response regulator protein palA/rim20</fullName>
    </submittedName>
</protein>
<dbReference type="PANTHER" id="PTHR23030:SF39">
    <property type="entry name" value="PROGRAMMED CELL DEATH 6-INTERACTING PROTEIN"/>
    <property type="match status" value="1"/>
</dbReference>
<organism evidence="4 5">
    <name type="scientific">Linnemannia hyalina</name>
    <dbReference type="NCBI Taxonomy" id="64524"/>
    <lineage>
        <taxon>Eukaryota</taxon>
        <taxon>Fungi</taxon>
        <taxon>Fungi incertae sedis</taxon>
        <taxon>Mucoromycota</taxon>
        <taxon>Mortierellomycotina</taxon>
        <taxon>Mortierellomycetes</taxon>
        <taxon>Mortierellales</taxon>
        <taxon>Mortierellaceae</taxon>
        <taxon>Linnemannia</taxon>
    </lineage>
</organism>
<feature type="compositionally biased region" description="Polar residues" evidence="2">
    <location>
        <begin position="784"/>
        <end position="793"/>
    </location>
</feature>
<evidence type="ECO:0000256" key="1">
    <source>
        <dbReference type="ARBA" id="ARBA00038154"/>
    </source>
</evidence>
<accession>A0A9P7XRU2</accession>
<evidence type="ECO:0000259" key="3">
    <source>
        <dbReference type="PROSITE" id="PS51180"/>
    </source>
</evidence>
<dbReference type="CDD" id="cd09241">
    <property type="entry name" value="BRO1_ScRim20-like"/>
    <property type="match status" value="1"/>
</dbReference>
<comment type="caution">
    <text evidence="4">The sequence shown here is derived from an EMBL/GenBank/DDBJ whole genome shotgun (WGS) entry which is preliminary data.</text>
</comment>
<dbReference type="Gene3D" id="1.20.140.50">
    <property type="entry name" value="alix/aip1 like domains"/>
    <property type="match status" value="1"/>
</dbReference>
<dbReference type="InterPro" id="IPR004328">
    <property type="entry name" value="BRO1_dom"/>
</dbReference>
<dbReference type="SMART" id="SM01041">
    <property type="entry name" value="BRO1"/>
    <property type="match status" value="1"/>
</dbReference>
<dbReference type="InterPro" id="IPR025304">
    <property type="entry name" value="ALIX_V_dom"/>
</dbReference>
<gene>
    <name evidence="4" type="primary">RIM20</name>
    <name evidence="4" type="ORF">KI688_001768</name>
</gene>
<dbReference type="Proteomes" id="UP000707451">
    <property type="component" value="Unassembled WGS sequence"/>
</dbReference>
<feature type="compositionally biased region" description="Pro residues" evidence="2">
    <location>
        <begin position="846"/>
        <end position="856"/>
    </location>
</feature>
<dbReference type="Pfam" id="PF03097">
    <property type="entry name" value="BRO1"/>
    <property type="match status" value="1"/>
</dbReference>
<dbReference type="OrthoDB" id="64867at2759"/>
<dbReference type="PROSITE" id="PS51180">
    <property type="entry name" value="BRO1"/>
    <property type="match status" value="1"/>
</dbReference>
<dbReference type="InterPro" id="IPR038499">
    <property type="entry name" value="BRO1_sf"/>
</dbReference>